<evidence type="ECO:0000256" key="5">
    <source>
        <dbReference type="PROSITE-ProRule" id="PRU00169"/>
    </source>
</evidence>
<dbReference type="InterPro" id="IPR046947">
    <property type="entry name" value="LytR-like"/>
</dbReference>
<evidence type="ECO:0000256" key="4">
    <source>
        <dbReference type="ARBA" id="ARBA00037164"/>
    </source>
</evidence>
<dbReference type="Gene3D" id="2.40.50.1020">
    <property type="entry name" value="LytTr DNA-binding domain"/>
    <property type="match status" value="1"/>
</dbReference>
<dbReference type="SMART" id="SM00850">
    <property type="entry name" value="LytTR"/>
    <property type="match status" value="1"/>
</dbReference>
<dbReference type="PROSITE" id="PS50110">
    <property type="entry name" value="RESPONSE_REGULATORY"/>
    <property type="match status" value="1"/>
</dbReference>
<dbReference type="InterPro" id="IPR011006">
    <property type="entry name" value="CheY-like_superfamily"/>
</dbReference>
<name>A0A0R1WK10_9LACO</name>
<comment type="caution">
    <text evidence="8">The sequence shown here is derived from an EMBL/GenBank/DDBJ whole genome shotgun (WGS) entry which is preliminary data.</text>
</comment>
<organism evidence="8 9">
    <name type="scientific">Companilactobacillus nantensis DSM 16982</name>
    <dbReference type="NCBI Taxonomy" id="1423774"/>
    <lineage>
        <taxon>Bacteria</taxon>
        <taxon>Bacillati</taxon>
        <taxon>Bacillota</taxon>
        <taxon>Bacilli</taxon>
        <taxon>Lactobacillales</taxon>
        <taxon>Lactobacillaceae</taxon>
        <taxon>Companilactobacillus</taxon>
    </lineage>
</organism>
<feature type="domain" description="Response regulatory" evidence="6">
    <location>
        <begin position="1"/>
        <end position="81"/>
    </location>
</feature>
<feature type="domain" description="HTH LytTR-type" evidence="7">
    <location>
        <begin position="99"/>
        <end position="200"/>
    </location>
</feature>
<accession>A0A0R1WK10</accession>
<dbReference type="Gene3D" id="3.40.50.2300">
    <property type="match status" value="1"/>
</dbReference>
<keyword evidence="3" id="KW-0010">Activator</keyword>
<dbReference type="PATRIC" id="fig|1423774.3.peg.773"/>
<proteinExistence type="predicted"/>
<evidence type="ECO:0000259" key="7">
    <source>
        <dbReference type="PROSITE" id="PS50930"/>
    </source>
</evidence>
<dbReference type="AlphaFoldDB" id="A0A0R1WK10"/>
<keyword evidence="2" id="KW-0902">Two-component regulatory system</keyword>
<dbReference type="InterPro" id="IPR001789">
    <property type="entry name" value="Sig_transdc_resp-reg_receiver"/>
</dbReference>
<dbReference type="EMBL" id="AZFV01000017">
    <property type="protein sequence ID" value="KRM16075.1"/>
    <property type="molecule type" value="Genomic_DNA"/>
</dbReference>
<dbReference type="InterPro" id="IPR007492">
    <property type="entry name" value="LytTR_DNA-bd_dom"/>
</dbReference>
<evidence type="ECO:0000313" key="8">
    <source>
        <dbReference type="EMBL" id="KRM16075.1"/>
    </source>
</evidence>
<dbReference type="Pfam" id="PF04397">
    <property type="entry name" value="LytTR"/>
    <property type="match status" value="1"/>
</dbReference>
<evidence type="ECO:0000256" key="3">
    <source>
        <dbReference type="ARBA" id="ARBA00023159"/>
    </source>
</evidence>
<dbReference type="PANTHER" id="PTHR37299">
    <property type="entry name" value="TRANSCRIPTIONAL REGULATOR-RELATED"/>
    <property type="match status" value="1"/>
</dbReference>
<sequence length="200" mass="23246">MESHPNDIKFFLLDIEFPDSKIKGIDLATKIRQQDLNSKIVFITTHEELTTLIFDRKVEPLDYIAKEIGLDGIKKKLYQDLDITIERLIPSSDQNVEKFNFKISSKKYAFDINQINYFESSENNHNVFLHSTNEIIEFPDTLKAIEDRLPNFYRAHKSLLVNPNNIKSVDSKEHKLVFKDGTTCDVARRKLAALKKCLNK</sequence>
<evidence type="ECO:0000313" key="9">
    <source>
        <dbReference type="Proteomes" id="UP000051302"/>
    </source>
</evidence>
<keyword evidence="9" id="KW-1185">Reference proteome</keyword>
<keyword evidence="1" id="KW-0963">Cytoplasm</keyword>
<dbReference type="GO" id="GO:0003677">
    <property type="term" value="F:DNA binding"/>
    <property type="evidence" value="ECO:0007669"/>
    <property type="project" value="InterPro"/>
</dbReference>
<evidence type="ECO:0000256" key="2">
    <source>
        <dbReference type="ARBA" id="ARBA00023012"/>
    </source>
</evidence>
<reference evidence="8 9" key="1">
    <citation type="journal article" date="2015" name="Genome Announc.">
        <title>Expanding the biotechnology potential of lactobacilli through comparative genomics of 213 strains and associated genera.</title>
        <authorList>
            <person name="Sun Z."/>
            <person name="Harris H.M."/>
            <person name="McCann A."/>
            <person name="Guo C."/>
            <person name="Argimon S."/>
            <person name="Zhang W."/>
            <person name="Yang X."/>
            <person name="Jeffery I.B."/>
            <person name="Cooney J.C."/>
            <person name="Kagawa T.F."/>
            <person name="Liu W."/>
            <person name="Song Y."/>
            <person name="Salvetti E."/>
            <person name="Wrobel A."/>
            <person name="Rasinkangas P."/>
            <person name="Parkhill J."/>
            <person name="Rea M.C."/>
            <person name="O'Sullivan O."/>
            <person name="Ritari J."/>
            <person name="Douillard F.P."/>
            <person name="Paul Ross R."/>
            <person name="Yang R."/>
            <person name="Briner A.E."/>
            <person name="Felis G.E."/>
            <person name="de Vos W.M."/>
            <person name="Barrangou R."/>
            <person name="Klaenhammer T.R."/>
            <person name="Caufield P.W."/>
            <person name="Cui Y."/>
            <person name="Zhang H."/>
            <person name="O'Toole P.W."/>
        </authorList>
    </citation>
    <scope>NUCLEOTIDE SEQUENCE [LARGE SCALE GENOMIC DNA]</scope>
    <source>
        <strain evidence="8 9">DSM 16982</strain>
    </source>
</reference>
<dbReference type="Proteomes" id="UP000051302">
    <property type="component" value="Unassembled WGS sequence"/>
</dbReference>
<keyword evidence="5" id="KW-0597">Phosphoprotein</keyword>
<comment type="function">
    <text evidence="4">Required for high-level post-exponential phase expression of a series of secreted proteins.</text>
</comment>
<dbReference type="PROSITE" id="PS50930">
    <property type="entry name" value="HTH_LYTTR"/>
    <property type="match status" value="1"/>
</dbReference>
<dbReference type="Pfam" id="PF00072">
    <property type="entry name" value="Response_reg"/>
    <property type="match status" value="1"/>
</dbReference>
<dbReference type="GO" id="GO:0000156">
    <property type="term" value="F:phosphorelay response regulator activity"/>
    <property type="evidence" value="ECO:0007669"/>
    <property type="project" value="InterPro"/>
</dbReference>
<feature type="modified residue" description="4-aspartylphosphate" evidence="5">
    <location>
        <position position="14"/>
    </location>
</feature>
<evidence type="ECO:0000259" key="6">
    <source>
        <dbReference type="PROSITE" id="PS50110"/>
    </source>
</evidence>
<dbReference type="SUPFAM" id="SSF52172">
    <property type="entry name" value="CheY-like"/>
    <property type="match status" value="1"/>
</dbReference>
<protein>
    <submittedName>
        <fullName evidence="8">Response regulator</fullName>
    </submittedName>
</protein>
<dbReference type="PANTHER" id="PTHR37299:SF3">
    <property type="entry name" value="STAGE 0 SPORULATION PROTEIN A HOMOLOG"/>
    <property type="match status" value="1"/>
</dbReference>
<gene>
    <name evidence="8" type="ORF">FD31_GL000750</name>
</gene>
<dbReference type="STRING" id="1423774.FD31_GL000750"/>
<evidence type="ECO:0000256" key="1">
    <source>
        <dbReference type="ARBA" id="ARBA00022490"/>
    </source>
</evidence>